<evidence type="ECO:0000259" key="1">
    <source>
        <dbReference type="Pfam" id="PF01048"/>
    </source>
</evidence>
<dbReference type="GO" id="GO:0019284">
    <property type="term" value="P:L-methionine salvage from S-adenosylmethionine"/>
    <property type="evidence" value="ECO:0007669"/>
    <property type="project" value="TreeGrafter"/>
</dbReference>
<dbReference type="EMBL" id="JACHJK010000014">
    <property type="protein sequence ID" value="MBB5930986.1"/>
    <property type="molecule type" value="Genomic_DNA"/>
</dbReference>
<dbReference type="Pfam" id="PF01048">
    <property type="entry name" value="PNP_UDP_1"/>
    <property type="match status" value="1"/>
</dbReference>
<dbReference type="PANTHER" id="PTHR46832:SF1">
    <property type="entry name" value="5'-METHYLTHIOADENOSINE_S-ADENOSYLHOMOCYSTEINE NUCLEOSIDASE"/>
    <property type="match status" value="1"/>
</dbReference>
<organism evidence="2 3">
    <name type="scientific">Streptomyces echinatus</name>
    <dbReference type="NCBI Taxonomy" id="67293"/>
    <lineage>
        <taxon>Bacteria</taxon>
        <taxon>Bacillati</taxon>
        <taxon>Actinomycetota</taxon>
        <taxon>Actinomycetes</taxon>
        <taxon>Kitasatosporales</taxon>
        <taxon>Streptomycetaceae</taxon>
        <taxon>Streptomyces</taxon>
    </lineage>
</organism>
<dbReference type="CDD" id="cd09008">
    <property type="entry name" value="MTAN"/>
    <property type="match status" value="1"/>
</dbReference>
<dbReference type="SUPFAM" id="SSF53167">
    <property type="entry name" value="Purine and uridine phosphorylases"/>
    <property type="match status" value="1"/>
</dbReference>
<gene>
    <name evidence="2" type="ORF">FHS34_006493</name>
</gene>
<dbReference type="Gene3D" id="3.40.50.1580">
    <property type="entry name" value="Nucleoside phosphorylase domain"/>
    <property type="match status" value="1"/>
</dbReference>
<dbReference type="Proteomes" id="UP000585836">
    <property type="component" value="Unassembled WGS sequence"/>
</dbReference>
<dbReference type="InterPro" id="IPR035994">
    <property type="entry name" value="Nucleoside_phosphorylase_sf"/>
</dbReference>
<keyword evidence="3" id="KW-1185">Reference proteome</keyword>
<dbReference type="GO" id="GO:0008782">
    <property type="term" value="F:adenosylhomocysteine nucleosidase activity"/>
    <property type="evidence" value="ECO:0007669"/>
    <property type="project" value="TreeGrafter"/>
</dbReference>
<dbReference type="AlphaFoldDB" id="A0A7W9PZR9"/>
<protein>
    <submittedName>
        <fullName evidence="2">Nucleoside phosphorylase</fullName>
    </submittedName>
</protein>
<feature type="domain" description="Nucleoside phosphorylase" evidence="1">
    <location>
        <begin position="9"/>
        <end position="254"/>
    </location>
</feature>
<comment type="caution">
    <text evidence="2">The sequence shown here is derived from an EMBL/GenBank/DDBJ whole genome shotgun (WGS) entry which is preliminary data.</text>
</comment>
<reference evidence="2 3" key="1">
    <citation type="submission" date="2020-08" db="EMBL/GenBank/DDBJ databases">
        <title>Genomic Encyclopedia of Type Strains, Phase III (KMG-III): the genomes of soil and plant-associated and newly described type strains.</title>
        <authorList>
            <person name="Whitman W."/>
        </authorList>
    </citation>
    <scope>NUCLEOTIDE SEQUENCE [LARGE SCALE GENOMIC DNA]</scope>
    <source>
        <strain evidence="2 3">CECT 3313</strain>
    </source>
</reference>
<evidence type="ECO:0000313" key="3">
    <source>
        <dbReference type="Proteomes" id="UP000585836"/>
    </source>
</evidence>
<dbReference type="InterPro" id="IPR000845">
    <property type="entry name" value="Nucleoside_phosphorylase_d"/>
</dbReference>
<accession>A0A7W9PZR9</accession>
<name>A0A7W9PZR9_9ACTN</name>
<dbReference type="GO" id="GO:0005829">
    <property type="term" value="C:cytosol"/>
    <property type="evidence" value="ECO:0007669"/>
    <property type="project" value="TreeGrafter"/>
</dbReference>
<dbReference type="GO" id="GO:0009116">
    <property type="term" value="P:nucleoside metabolic process"/>
    <property type="evidence" value="ECO:0007669"/>
    <property type="project" value="InterPro"/>
</dbReference>
<proteinExistence type="predicted"/>
<dbReference type="PANTHER" id="PTHR46832">
    <property type="entry name" value="5'-METHYLTHIOADENOSINE/S-ADENOSYLHOMOCYSTEINE NUCLEOSIDASE"/>
    <property type="match status" value="1"/>
</dbReference>
<dbReference type="GO" id="GO:0008930">
    <property type="term" value="F:methylthioadenosine nucleosidase activity"/>
    <property type="evidence" value="ECO:0007669"/>
    <property type="project" value="TreeGrafter"/>
</dbReference>
<sequence>MVTGAKPRAAVLTALPEEYEAVRSHLVRLEKRPHRLGTVVEVGESPGCPWPVAIAEFGEGGRTAAALTERIVTWLEPEVLFFTGIAGGLKEDLALGDVVVAAKVHAYGGGKQAPDGLLARPESWPAAHALEQAARSALRQGESHWVGRVPVGPPAPDGAAKPPRVHFKPLASGDVLLNSSDCALRDQLHRTYNDAVAIEMESAGFAHAAHLAGCPSLAVRGISDRADGSKYDTDGRGYRERAAAHAAAAVMAVIAELARFRTTTEHSPAAATASSRTPSDVQVADALEDFTDMAGLEFRRNVLAMLRDRLALTHPLGIPEQTMARDHLMLIARGLRQSREPSAAHRALYGVMADLRPNDRALVRLHDVLGL</sequence>
<dbReference type="RefSeq" id="WP_184971984.1">
    <property type="nucleotide sequence ID" value="NZ_BAAAWF010000021.1"/>
</dbReference>
<evidence type="ECO:0000313" key="2">
    <source>
        <dbReference type="EMBL" id="MBB5930986.1"/>
    </source>
</evidence>